<evidence type="ECO:0000256" key="3">
    <source>
        <dbReference type="ARBA" id="ARBA00024344"/>
    </source>
</evidence>
<evidence type="ECO:0000313" key="5">
    <source>
        <dbReference type="Proteomes" id="UP000198553"/>
    </source>
</evidence>
<gene>
    <name evidence="4" type="ORF">SAMN05192533_110162</name>
</gene>
<dbReference type="AlphaFoldDB" id="A0A1H8EZ94"/>
<keyword evidence="5" id="KW-1185">Reference proteome</keyword>
<dbReference type="GO" id="GO:0030435">
    <property type="term" value="P:sporulation resulting in formation of a cellular spore"/>
    <property type="evidence" value="ECO:0007669"/>
    <property type="project" value="UniProtKB-KW"/>
</dbReference>
<dbReference type="Pfam" id="PF07875">
    <property type="entry name" value="Coat_F"/>
    <property type="match status" value="1"/>
</dbReference>
<keyword evidence="1" id="KW-0749">Sporulation</keyword>
<evidence type="ECO:0000256" key="1">
    <source>
        <dbReference type="ARBA" id="ARBA00022969"/>
    </source>
</evidence>
<dbReference type="RefSeq" id="WP_090747299.1">
    <property type="nucleotide sequence ID" value="NZ_FOBW01000010.1"/>
</dbReference>
<dbReference type="Proteomes" id="UP000198553">
    <property type="component" value="Unassembled WGS sequence"/>
</dbReference>
<dbReference type="STRING" id="930146.SAMN05192533_110162"/>
<proteinExistence type="inferred from homology"/>
<dbReference type="PANTHER" id="PTHR39183:SF1">
    <property type="entry name" value="SPORE COAT PROTEIN F-LIKE PROTEIN YHCQ"/>
    <property type="match status" value="1"/>
</dbReference>
<dbReference type="OrthoDB" id="2703958at2"/>
<name>A0A1H8EZ94_9BACI</name>
<dbReference type="PANTHER" id="PTHR39183">
    <property type="entry name" value="SPORE COAT PROTEIN F-LIKE PROTEIN YHCQ"/>
    <property type="match status" value="1"/>
</dbReference>
<comment type="similarity">
    <text evidence="3">Belongs to the CotF family.</text>
</comment>
<dbReference type="InterPro" id="IPR012347">
    <property type="entry name" value="Ferritin-like"/>
</dbReference>
<dbReference type="EMBL" id="FOBW01000010">
    <property type="protein sequence ID" value="SEN24803.1"/>
    <property type="molecule type" value="Genomic_DNA"/>
</dbReference>
<organism evidence="4 5">
    <name type="scientific">Mesobacillus persicus</name>
    <dbReference type="NCBI Taxonomy" id="930146"/>
    <lineage>
        <taxon>Bacteria</taxon>
        <taxon>Bacillati</taxon>
        <taxon>Bacillota</taxon>
        <taxon>Bacilli</taxon>
        <taxon>Bacillales</taxon>
        <taxon>Bacillaceae</taxon>
        <taxon>Mesobacillus</taxon>
    </lineage>
</organism>
<dbReference type="InterPro" id="IPR012851">
    <property type="entry name" value="Spore_coat_CotF-like"/>
</dbReference>
<keyword evidence="4" id="KW-0946">Virion</keyword>
<sequence length="164" mass="18926">MYSGVRNTLAWHETLELHELVAFQSVGLMKLKMSFRKIMDSELRGIYEKSIQGLERNINELMQFYSAAPVRTARNETLTNDFAFYAGDLLAFSKASVRNYAIAITETATPELRKVLTDQLNRGIKLHERVFRYMYKHGLYPSYDLGQLLTNDVNLAQKALSMDY</sequence>
<comment type="subcellular location">
    <subcellularLocation>
        <location evidence="2">Spore coat</location>
    </subcellularLocation>
</comment>
<reference evidence="5" key="1">
    <citation type="submission" date="2016-10" db="EMBL/GenBank/DDBJ databases">
        <authorList>
            <person name="Varghese N."/>
            <person name="Submissions S."/>
        </authorList>
    </citation>
    <scope>NUCLEOTIDE SEQUENCE [LARGE SCALE GENOMIC DNA]</scope>
    <source>
        <strain evidence="5">B48,IBRC-M 10115,DSM 25386,CECT 8001</strain>
    </source>
</reference>
<keyword evidence="4" id="KW-0167">Capsid protein</keyword>
<evidence type="ECO:0000256" key="2">
    <source>
        <dbReference type="ARBA" id="ARBA00024325"/>
    </source>
</evidence>
<evidence type="ECO:0000313" key="4">
    <source>
        <dbReference type="EMBL" id="SEN24803.1"/>
    </source>
</evidence>
<dbReference type="Gene3D" id="1.20.1260.10">
    <property type="match status" value="1"/>
</dbReference>
<protein>
    <submittedName>
        <fullName evidence="4">Spore coat protein F</fullName>
    </submittedName>
</protein>
<accession>A0A1H8EZ94</accession>